<dbReference type="RefSeq" id="WP_097141600.1">
    <property type="nucleotide sequence ID" value="NZ_OBQD01000013.1"/>
</dbReference>
<reference evidence="2 3" key="1">
    <citation type="submission" date="2017-08" db="EMBL/GenBank/DDBJ databases">
        <authorList>
            <person name="de Groot N.N."/>
        </authorList>
    </citation>
    <scope>NUCLEOTIDE SEQUENCE [LARGE SCALE GENOMIC DNA]</scope>
    <source>
        <strain evidence="2 3">JC85</strain>
    </source>
</reference>
<feature type="chain" id="PRO_5012764001" evidence="1">
    <location>
        <begin position="26"/>
        <end position="195"/>
    </location>
</feature>
<dbReference type="NCBIfam" id="TIGR03748">
    <property type="entry name" value="conj_PilL"/>
    <property type="match status" value="1"/>
</dbReference>
<evidence type="ECO:0000313" key="3">
    <source>
        <dbReference type="Proteomes" id="UP000219167"/>
    </source>
</evidence>
<accession>A0A285UVE0</accession>
<dbReference type="GO" id="GO:0016301">
    <property type="term" value="F:kinase activity"/>
    <property type="evidence" value="ECO:0007669"/>
    <property type="project" value="UniProtKB-KW"/>
</dbReference>
<dbReference type="InterPro" id="IPR022260">
    <property type="entry name" value="Integr_conj_element_PilL"/>
</dbReference>
<keyword evidence="2" id="KW-0808">Transferase</keyword>
<dbReference type="PROSITE" id="PS51257">
    <property type="entry name" value="PROKAR_LIPOPROTEIN"/>
    <property type="match status" value="1"/>
</dbReference>
<keyword evidence="1" id="KW-0732">Signal</keyword>
<keyword evidence="3" id="KW-1185">Reference proteome</keyword>
<dbReference type="EMBL" id="OBQD01000013">
    <property type="protein sequence ID" value="SOC44686.1"/>
    <property type="molecule type" value="Genomic_DNA"/>
</dbReference>
<evidence type="ECO:0000256" key="1">
    <source>
        <dbReference type="SAM" id="SignalP"/>
    </source>
</evidence>
<dbReference type="AlphaFoldDB" id="A0A285UVE0"/>
<name>A0A285UVE0_9HYPH</name>
<sequence length="195" mass="21127">MRFTSQIRRKLTGCGSVLIVAMATAGCSTIAEPPEPTPVRPVSFPLAEPDPDFIPVLRQGRYTLVELAPASAQRDLMRQVVTVSLPEGRRSTVGDALRQILSRSGYKLCSADDAATLSALPLPASHHRLGPLMLRDALLTLSGSAWNLQVDDRTRTVCFYRAPFPAFAASEMKPDFDTTRVAALSTHAVARKAKP</sequence>
<evidence type="ECO:0000313" key="2">
    <source>
        <dbReference type="EMBL" id="SOC44686.1"/>
    </source>
</evidence>
<organism evidence="2 3">
    <name type="scientific">Rhizobium subbaraonis</name>
    <dbReference type="NCBI Taxonomy" id="908946"/>
    <lineage>
        <taxon>Bacteria</taxon>
        <taxon>Pseudomonadati</taxon>
        <taxon>Pseudomonadota</taxon>
        <taxon>Alphaproteobacteria</taxon>
        <taxon>Hyphomicrobiales</taxon>
        <taxon>Rhizobiaceae</taxon>
        <taxon>Rhizobium/Agrobacterium group</taxon>
        <taxon>Rhizobium</taxon>
    </lineage>
</organism>
<gene>
    <name evidence="2" type="ORF">SAMN05892877_11365</name>
</gene>
<feature type="signal peptide" evidence="1">
    <location>
        <begin position="1"/>
        <end position="25"/>
    </location>
</feature>
<keyword evidence="2" id="KW-0418">Kinase</keyword>
<dbReference type="OrthoDB" id="8527469at2"/>
<proteinExistence type="predicted"/>
<protein>
    <submittedName>
        <fullName evidence="2">Type IV pili sensor histidine kinase/response regulator</fullName>
    </submittedName>
</protein>
<dbReference type="Proteomes" id="UP000219167">
    <property type="component" value="Unassembled WGS sequence"/>
</dbReference>